<sequence length="329" mass="38126">MKIQYQKIENGLEILRIWQDSGIIKVPEQIEGIPVIRIAPYTFSLHKDEEEKNASVYQTETDEEDDRFAQPEELCCGGMVREIHLPSTVQSIGNYAFYGCMNLKLFHGTDAIVRMGSGVFTGCRLEKVEIDFMDGNKSCLKEILTEIRYQIIATLRYQGTETKILFPEYYADAVENTPARIVETHYYGSGGEYRECFYRRELDYGKYDRLFALSEARDSEEAIFSVALTRLRYPWKLEDAAKLRYENYVKAHMEGIGESCIHAVKERREIAAGDPQEVLLFCCREHYFDEQSLEKTITYAADAGQTEISAILMDERYRSFPKKKKKFVL</sequence>
<organism evidence="1 2">
    <name type="scientific">Coprococcus comes</name>
    <dbReference type="NCBI Taxonomy" id="410072"/>
    <lineage>
        <taxon>Bacteria</taxon>
        <taxon>Bacillati</taxon>
        <taxon>Bacillota</taxon>
        <taxon>Clostridia</taxon>
        <taxon>Lachnospirales</taxon>
        <taxon>Lachnospiraceae</taxon>
        <taxon>Coprococcus</taxon>
    </lineage>
</organism>
<dbReference type="OrthoDB" id="1824119at2"/>
<name>A0A174BTQ0_9FIRM</name>
<protein>
    <submittedName>
        <fullName evidence="1">Uncharacterized protein</fullName>
    </submittedName>
</protein>
<dbReference type="RefSeq" id="WP_055261033.1">
    <property type="nucleotide sequence ID" value="NZ_CYZK01000006.1"/>
</dbReference>
<gene>
    <name evidence="1" type="ORF">ERS852481_01240</name>
</gene>
<dbReference type="EMBL" id="CYZK01000006">
    <property type="protein sequence ID" value="CUO03045.1"/>
    <property type="molecule type" value="Genomic_DNA"/>
</dbReference>
<dbReference type="InterPro" id="IPR026906">
    <property type="entry name" value="LRR_5"/>
</dbReference>
<dbReference type="STRING" id="410072.ERS852525_01130"/>
<dbReference type="PaxDb" id="410072-ERS852525_01130"/>
<accession>A0A174BTQ0</accession>
<dbReference type="Pfam" id="PF13306">
    <property type="entry name" value="LRR_5"/>
    <property type="match status" value="1"/>
</dbReference>
<evidence type="ECO:0000313" key="2">
    <source>
        <dbReference type="Proteomes" id="UP000095362"/>
    </source>
</evidence>
<evidence type="ECO:0000313" key="1">
    <source>
        <dbReference type="EMBL" id="CUO03045.1"/>
    </source>
</evidence>
<dbReference type="InterPro" id="IPR032675">
    <property type="entry name" value="LRR_dom_sf"/>
</dbReference>
<proteinExistence type="predicted"/>
<dbReference type="Proteomes" id="UP000095362">
    <property type="component" value="Unassembled WGS sequence"/>
</dbReference>
<reference evidence="1 2" key="1">
    <citation type="submission" date="2015-09" db="EMBL/GenBank/DDBJ databases">
        <authorList>
            <consortium name="Pathogen Informatics"/>
        </authorList>
    </citation>
    <scope>NUCLEOTIDE SEQUENCE [LARGE SCALE GENOMIC DNA]</scope>
    <source>
        <strain evidence="1 2">2789STDY5834866</strain>
    </source>
</reference>
<dbReference type="AlphaFoldDB" id="A0A174BTQ0"/>
<dbReference type="Gene3D" id="3.80.10.10">
    <property type="entry name" value="Ribonuclease Inhibitor"/>
    <property type="match status" value="1"/>
</dbReference>